<dbReference type="AlphaFoldDB" id="A0A367FQN1"/>
<organism evidence="1 2">
    <name type="scientific">Sphaerisporangium album</name>
    <dbReference type="NCBI Taxonomy" id="509200"/>
    <lineage>
        <taxon>Bacteria</taxon>
        <taxon>Bacillati</taxon>
        <taxon>Actinomycetota</taxon>
        <taxon>Actinomycetes</taxon>
        <taxon>Streptosporangiales</taxon>
        <taxon>Streptosporangiaceae</taxon>
        <taxon>Sphaerisporangium</taxon>
    </lineage>
</organism>
<dbReference type="OrthoDB" id="4334860at2"/>
<comment type="caution">
    <text evidence="1">The sequence shown here is derived from an EMBL/GenBank/DDBJ whole genome shotgun (WGS) entry which is preliminary data.</text>
</comment>
<dbReference type="RefSeq" id="WP_147268646.1">
    <property type="nucleotide sequence ID" value="NZ_QOIL01000003.1"/>
</dbReference>
<dbReference type="EMBL" id="QOIL01000003">
    <property type="protein sequence ID" value="RCG31915.1"/>
    <property type="molecule type" value="Genomic_DNA"/>
</dbReference>
<keyword evidence="2" id="KW-1185">Reference proteome</keyword>
<protein>
    <submittedName>
        <fullName evidence="1">Uncharacterized protein</fullName>
    </submittedName>
</protein>
<dbReference type="Proteomes" id="UP000253094">
    <property type="component" value="Unassembled WGS sequence"/>
</dbReference>
<gene>
    <name evidence="1" type="ORF">DQ384_05060</name>
</gene>
<evidence type="ECO:0000313" key="1">
    <source>
        <dbReference type="EMBL" id="RCG31915.1"/>
    </source>
</evidence>
<sequence length="309" mass="32427">MSPSRAKILTSPLPLAVPCGACSVCAGRVPGTTECLNADPARHQEAVQVALANIQHLAHAWHGDAAERAAAATDPAEQQSWQTAAQTCSNILAAYTTPGAGATGCPHCPDGHARPLSRSWGVYVAPTRDGDGQPTTIHIARSDGSHVAASDAEWIRRLIDGDQTSAAQIIDELLAPLNAQITVAEYEQRQAVERANAAYATLAQARYAAGRLTAVLIAVADRLDQPYTNAPEQTPWTRSVKPALNALKTALSGAGLAPESDAEAAVARVREWAEVLRTQSPDGLGGHFHATLLQLLVQPPAQQTGDSDD</sequence>
<evidence type="ECO:0000313" key="2">
    <source>
        <dbReference type="Proteomes" id="UP000253094"/>
    </source>
</evidence>
<proteinExistence type="predicted"/>
<reference evidence="1 2" key="1">
    <citation type="submission" date="2018-06" db="EMBL/GenBank/DDBJ databases">
        <title>Sphaerisporangium craniellae sp. nov., isolated from a marine sponge in the South China Sea.</title>
        <authorList>
            <person name="Li L."/>
        </authorList>
    </citation>
    <scope>NUCLEOTIDE SEQUENCE [LARGE SCALE GENOMIC DNA]</scope>
    <source>
        <strain evidence="1 2">CCTCC AA 208026</strain>
    </source>
</reference>
<name>A0A367FQN1_9ACTN</name>
<accession>A0A367FQN1</accession>